<dbReference type="EMBL" id="JAMQBK010000029">
    <property type="protein sequence ID" value="MCM2371196.1"/>
    <property type="molecule type" value="Genomic_DNA"/>
</dbReference>
<evidence type="ECO:0000256" key="2">
    <source>
        <dbReference type="SAM" id="Phobius"/>
    </source>
</evidence>
<keyword evidence="4" id="KW-1185">Reference proteome</keyword>
<keyword evidence="2" id="KW-1133">Transmembrane helix</keyword>
<evidence type="ECO:0000313" key="3">
    <source>
        <dbReference type="EMBL" id="MCM2371196.1"/>
    </source>
</evidence>
<name>A0ABT0U305_9BACT</name>
<comment type="caution">
    <text evidence="3">The sequence shown here is derived from an EMBL/GenBank/DDBJ whole genome shotgun (WGS) entry which is preliminary data.</text>
</comment>
<gene>
    <name evidence="3" type="ORF">NB063_11325</name>
</gene>
<evidence type="ECO:0000256" key="1">
    <source>
        <dbReference type="SAM" id="MobiDB-lite"/>
    </source>
</evidence>
<keyword evidence="2" id="KW-0812">Transmembrane</keyword>
<accession>A0ABT0U305</accession>
<evidence type="ECO:0000313" key="4">
    <source>
        <dbReference type="Proteomes" id="UP001202961"/>
    </source>
</evidence>
<organism evidence="3 4">
    <name type="scientific">Aporhodopirellula aestuarii</name>
    <dbReference type="NCBI Taxonomy" id="2950107"/>
    <lineage>
        <taxon>Bacteria</taxon>
        <taxon>Pseudomonadati</taxon>
        <taxon>Planctomycetota</taxon>
        <taxon>Planctomycetia</taxon>
        <taxon>Pirellulales</taxon>
        <taxon>Pirellulaceae</taxon>
        <taxon>Aporhodopirellula</taxon>
    </lineage>
</organism>
<feature type="compositionally biased region" description="Polar residues" evidence="1">
    <location>
        <begin position="351"/>
        <end position="362"/>
    </location>
</feature>
<proteinExistence type="predicted"/>
<feature type="transmembrane region" description="Helical" evidence="2">
    <location>
        <begin position="17"/>
        <end position="36"/>
    </location>
</feature>
<dbReference type="Proteomes" id="UP001202961">
    <property type="component" value="Unassembled WGS sequence"/>
</dbReference>
<feature type="region of interest" description="Disordered" evidence="1">
    <location>
        <begin position="330"/>
        <end position="362"/>
    </location>
</feature>
<dbReference type="RefSeq" id="WP_250928833.1">
    <property type="nucleotide sequence ID" value="NZ_JAMQBK010000029.1"/>
</dbReference>
<sequence length="560" mass="60038">MGLFRSSHSDRGGFRRASFGTLFVVGGIAAGVLMGVPMMHQSMTSTHAPVSLSCIELLRDGIPKHTSIIILQDAQVHPPGEMALNLGEQADSPMLGKVQTVLAHPRAAVVVDRLVRGDVLPRGMTRRPGPQPLRLSPGRETADVALKETEETGALVVHVSEDPTAKLICKAASGLSLPIPESMRRAAEIPAFSLHPASLIAAPREAWSWCVGSVLAIVLGLILCGSSQIGWWALFSPVSALIGLPGVILRGGRGGTITWTISLTVGFAGLAAGYHLAFEMGRLGQTGGIWIWQSAGLLAASCGAAAIVGTLLSIRAKRLHHTEDALSAITPAVNSKKSKRSRSKNDPSSDGPTTTSRPAALQSMISANDYTRRYLDPRLNVSANMETNRDVQQQTDSLERLQFDAPLIIELARGEDTIEATVQVGCQNLVMAMTDCLDENLRLRMVSILDDGHVVISGNGEDDRLTQAISGDASSLQVFSTSKAAKLVTKHLEIAAEIAEKRHAKIVTLAPSEWRDLIHYSERCMADTLHHAHLEKWDISEASYGRFAFPPRDVAVLAMA</sequence>
<protein>
    <submittedName>
        <fullName evidence="3">Uncharacterized protein</fullName>
    </submittedName>
</protein>
<keyword evidence="2" id="KW-0472">Membrane</keyword>
<reference evidence="3 4" key="1">
    <citation type="journal article" date="2022" name="Syst. Appl. Microbiol.">
        <title>Rhodopirellula aestuarii sp. nov., a novel member of the genus Rhodopirellula isolated from brackish sediments collected in the Tagus River estuary, Portugal.</title>
        <authorList>
            <person name="Vitorino I.R."/>
            <person name="Klimek D."/>
            <person name="Calusinska M."/>
            <person name="Lobo-da-Cunha A."/>
            <person name="Vasconcelos V."/>
            <person name="Lage O.M."/>
        </authorList>
    </citation>
    <scope>NUCLEOTIDE SEQUENCE [LARGE SCALE GENOMIC DNA]</scope>
    <source>
        <strain evidence="3 4">ICT_H3.1</strain>
    </source>
</reference>
<feature type="transmembrane region" description="Helical" evidence="2">
    <location>
        <begin position="256"/>
        <end position="277"/>
    </location>
</feature>
<feature type="transmembrane region" description="Helical" evidence="2">
    <location>
        <begin position="289"/>
        <end position="312"/>
    </location>
</feature>